<proteinExistence type="predicted"/>
<evidence type="ECO:0000256" key="1">
    <source>
        <dbReference type="SAM" id="Coils"/>
    </source>
</evidence>
<accession>A0A418X1R8</accession>
<dbReference type="SUPFAM" id="SSF53067">
    <property type="entry name" value="Actin-like ATPase domain"/>
    <property type="match status" value="1"/>
</dbReference>
<dbReference type="Gene3D" id="3.30.420.40">
    <property type="match status" value="2"/>
</dbReference>
<keyword evidence="3" id="KW-1185">Reference proteome</keyword>
<comment type="caution">
    <text evidence="2">The sequence shown here is derived from an EMBL/GenBank/DDBJ whole genome shotgun (WGS) entry which is preliminary data.</text>
</comment>
<name>A0A418X1R8_9BURK</name>
<keyword evidence="1" id="KW-0175">Coiled coil</keyword>
<dbReference type="InterPro" id="IPR043129">
    <property type="entry name" value="ATPase_NBD"/>
</dbReference>
<protein>
    <submittedName>
        <fullName evidence="2">Agglutinin biogenesis protein MshI</fullName>
    </submittedName>
</protein>
<reference evidence="2 3" key="1">
    <citation type="submission" date="2018-09" db="EMBL/GenBank/DDBJ databases">
        <authorList>
            <person name="Zhu H."/>
        </authorList>
    </citation>
    <scope>NUCLEOTIDE SEQUENCE [LARGE SCALE GENOMIC DNA]</scope>
    <source>
        <strain evidence="2 3">K2R10-39</strain>
    </source>
</reference>
<dbReference type="Proteomes" id="UP000285190">
    <property type="component" value="Unassembled WGS sequence"/>
</dbReference>
<organism evidence="2 3">
    <name type="scientific">Noviherbaspirillum cavernae</name>
    <dbReference type="NCBI Taxonomy" id="2320862"/>
    <lineage>
        <taxon>Bacteria</taxon>
        <taxon>Pseudomonadati</taxon>
        <taxon>Pseudomonadota</taxon>
        <taxon>Betaproteobacteria</taxon>
        <taxon>Burkholderiales</taxon>
        <taxon>Oxalobacteraceae</taxon>
        <taxon>Noviherbaspirillum</taxon>
    </lineage>
</organism>
<dbReference type="OrthoDB" id="5296002at2"/>
<dbReference type="Gene3D" id="3.30.1490.300">
    <property type="match status" value="1"/>
</dbReference>
<dbReference type="AlphaFoldDB" id="A0A418X1R8"/>
<sequence length="316" mass="35210">MRFFSKNSSLGGWMAISLQADGVCVAHVERSSQAKYAVAHAGFYSGGAGADAEALGRIAKDLRADRYRWTNLLSLGEYQMLSVDAPNVPPDELKTAIRWRLKDMLDYHIDDATIDVLDVPAEKNSRGRAHAMYAVAARNQLIERRQALFDDARLPIRVIDIPEMAQRNVSALLEPEGRGLAMLSLHEDSGLLTITFDGELYLSRRIDVALSQLTAPDENEKAAAYERMVQELQRSLDHFDRQYHFVTVARLVLAPSGSMTADVQAHLAASLYIPIETLNLESVVDISRVPELKSPQSQQRYFMTIGAAMRHEVKAL</sequence>
<evidence type="ECO:0000313" key="2">
    <source>
        <dbReference type="EMBL" id="RJG06399.1"/>
    </source>
</evidence>
<feature type="coiled-coil region" evidence="1">
    <location>
        <begin position="215"/>
        <end position="242"/>
    </location>
</feature>
<dbReference type="EMBL" id="QYUN01000002">
    <property type="protein sequence ID" value="RJG06399.1"/>
    <property type="molecule type" value="Genomic_DNA"/>
</dbReference>
<evidence type="ECO:0000313" key="3">
    <source>
        <dbReference type="Proteomes" id="UP000285190"/>
    </source>
</evidence>
<gene>
    <name evidence="2" type="ORF">D3870_10585</name>
</gene>